<dbReference type="Proteomes" id="UP000694580">
    <property type="component" value="Chromosome 13"/>
</dbReference>
<evidence type="ECO:0000256" key="3">
    <source>
        <dbReference type="ARBA" id="ARBA00022692"/>
    </source>
</evidence>
<dbReference type="GO" id="GO:0005886">
    <property type="term" value="C:plasma membrane"/>
    <property type="evidence" value="ECO:0007669"/>
    <property type="project" value="UniProtKB-SubCell"/>
</dbReference>
<evidence type="ECO:0000313" key="12">
    <source>
        <dbReference type="Ensembl" id="ENSDCDP00010057019.1"/>
    </source>
</evidence>
<evidence type="ECO:0000256" key="2">
    <source>
        <dbReference type="ARBA" id="ARBA00022475"/>
    </source>
</evidence>
<feature type="transmembrane region" description="Helical" evidence="10">
    <location>
        <begin position="188"/>
        <end position="213"/>
    </location>
</feature>
<evidence type="ECO:0000256" key="4">
    <source>
        <dbReference type="ARBA" id="ARBA00022989"/>
    </source>
</evidence>
<dbReference type="PANTHER" id="PTHR24232">
    <property type="entry name" value="G-PROTEIN COUPLED RECEPTOR"/>
    <property type="match status" value="1"/>
</dbReference>
<proteinExistence type="predicted"/>
<keyword evidence="2" id="KW-1003">Cell membrane</keyword>
<keyword evidence="3 10" id="KW-0812">Transmembrane</keyword>
<dbReference type="AlphaFoldDB" id="A0A8C4GB16"/>
<dbReference type="FunFam" id="1.20.1070.10:FF:000142">
    <property type="entry name" value="G protein-coupled receptor 55"/>
    <property type="match status" value="1"/>
</dbReference>
<dbReference type="InterPro" id="IPR017452">
    <property type="entry name" value="GPCR_Rhodpsn_7TM"/>
</dbReference>
<evidence type="ECO:0000256" key="10">
    <source>
        <dbReference type="SAM" id="Phobius"/>
    </source>
</evidence>
<feature type="transmembrane region" description="Helical" evidence="10">
    <location>
        <begin position="140"/>
        <end position="160"/>
    </location>
</feature>
<dbReference type="PRINTS" id="PR00237">
    <property type="entry name" value="GPCRRHODOPSN"/>
</dbReference>
<dbReference type="PROSITE" id="PS50262">
    <property type="entry name" value="G_PROTEIN_RECEP_F1_2"/>
    <property type="match status" value="1"/>
</dbReference>
<dbReference type="Gene3D" id="1.20.1070.10">
    <property type="entry name" value="Rhodopsin 7-helix transmembrane proteins"/>
    <property type="match status" value="1"/>
</dbReference>
<dbReference type="GO" id="GO:0035025">
    <property type="term" value="P:positive regulation of Rho protein signal transduction"/>
    <property type="evidence" value="ECO:0007669"/>
    <property type="project" value="TreeGrafter"/>
</dbReference>
<dbReference type="SUPFAM" id="SSF81321">
    <property type="entry name" value="Family A G protein-coupled receptor-like"/>
    <property type="match status" value="1"/>
</dbReference>
<feature type="domain" description="G-protein coupled receptors family 1 profile" evidence="11">
    <location>
        <begin position="42"/>
        <end position="294"/>
    </location>
</feature>
<feature type="transmembrane region" description="Helical" evidence="10">
    <location>
        <begin position="234"/>
        <end position="254"/>
    </location>
</feature>
<evidence type="ECO:0000259" key="11">
    <source>
        <dbReference type="PROSITE" id="PS50262"/>
    </source>
</evidence>
<reference evidence="12 13" key="1">
    <citation type="submission" date="2020-06" db="EMBL/GenBank/DDBJ databases">
        <authorList>
            <consortium name="Wellcome Sanger Institute Data Sharing"/>
        </authorList>
    </citation>
    <scope>NUCLEOTIDE SEQUENCE [LARGE SCALE GENOMIC DNA]</scope>
</reference>
<name>A0A8C4GB16_9TELE</name>
<dbReference type="Ensembl" id="ENSDCDT00010068475.1">
    <property type="protein sequence ID" value="ENSDCDP00010057786.1"/>
    <property type="gene ID" value="ENSDCDG00010032648.1"/>
</dbReference>
<dbReference type="GO" id="GO:0007200">
    <property type="term" value="P:phospholipase C-activating G protein-coupled receptor signaling pathway"/>
    <property type="evidence" value="ECO:0007669"/>
    <property type="project" value="TreeGrafter"/>
</dbReference>
<reference evidence="12" key="2">
    <citation type="submission" date="2025-05" db="UniProtKB">
        <authorList>
            <consortium name="Ensembl"/>
        </authorList>
    </citation>
    <scope>IDENTIFICATION</scope>
</reference>
<sequence>YVRGQTFQDGSTMNNCTPNITEGVQVFFMAVSIPTCILGFLCNITILVLFFRQWKEWNDMKVYLTNMAFADLCVVLVMPIKMYSYSHTWSLPAESCFVLVSTFYVNTYVSIYIATAISLLRCMAVKYPFRAKSFMSPRKALVVCVLIWLVICSLSAALHITQYPEDPENNQQVRCFQKNREKPLPAHFISIIIVVGYLIPLIIITCCYAQVLYTLSRKGRVQGQTGHAQSINIIGANLVTFIVCFLPFHFGFLFKYVAEEFWPADCHLTQVAHNLVHVALTMSNTNCCLDAISYYFMCVAHKSATNGQVVSRYNHSYRHCNHVGSSWIKPSVRLKKI</sequence>
<keyword evidence="5" id="KW-0297">G-protein coupled receptor</keyword>
<comment type="subcellular location">
    <subcellularLocation>
        <location evidence="1">Cell membrane</location>
        <topology evidence="1">Multi-pass membrane protein</topology>
    </subcellularLocation>
</comment>
<keyword evidence="8" id="KW-0325">Glycoprotein</keyword>
<keyword evidence="13" id="KW-1185">Reference proteome</keyword>
<accession>A0A8C4GB16</accession>
<dbReference type="InterPro" id="IPR000276">
    <property type="entry name" value="GPCR_Rhodpsn"/>
</dbReference>
<protein>
    <recommendedName>
        <fullName evidence="11">G-protein coupled receptors family 1 profile domain-containing protein</fullName>
    </recommendedName>
</protein>
<evidence type="ECO:0000256" key="5">
    <source>
        <dbReference type="ARBA" id="ARBA00023040"/>
    </source>
</evidence>
<keyword evidence="9" id="KW-0807">Transducer</keyword>
<evidence type="ECO:0000256" key="1">
    <source>
        <dbReference type="ARBA" id="ARBA00004651"/>
    </source>
</evidence>
<keyword evidence="6 10" id="KW-0472">Membrane</keyword>
<feature type="transmembrane region" description="Helical" evidence="10">
    <location>
        <begin position="27"/>
        <end position="51"/>
    </location>
</feature>
<evidence type="ECO:0000256" key="6">
    <source>
        <dbReference type="ARBA" id="ARBA00023136"/>
    </source>
</evidence>
<feature type="transmembrane region" description="Helical" evidence="10">
    <location>
        <begin position="63"/>
        <end position="85"/>
    </location>
</feature>
<evidence type="ECO:0000256" key="7">
    <source>
        <dbReference type="ARBA" id="ARBA00023170"/>
    </source>
</evidence>
<evidence type="ECO:0000313" key="13">
    <source>
        <dbReference type="Proteomes" id="UP000694580"/>
    </source>
</evidence>
<evidence type="ECO:0000256" key="8">
    <source>
        <dbReference type="ARBA" id="ARBA00023180"/>
    </source>
</evidence>
<keyword evidence="4 10" id="KW-1133">Transmembrane helix</keyword>
<dbReference type="Pfam" id="PF00001">
    <property type="entry name" value="7tm_1"/>
    <property type="match status" value="1"/>
</dbReference>
<dbReference type="GO" id="GO:0004930">
    <property type="term" value="F:G protein-coupled receptor activity"/>
    <property type="evidence" value="ECO:0007669"/>
    <property type="project" value="UniProtKB-KW"/>
</dbReference>
<dbReference type="PANTHER" id="PTHR24232:SF100">
    <property type="entry name" value="G PROTEIN-COUPLED RECEPTOR 35, TANDEM DUPLICATE 1-RELATED"/>
    <property type="match status" value="1"/>
</dbReference>
<dbReference type="Ensembl" id="ENSDCDT00010067688.1">
    <property type="protein sequence ID" value="ENSDCDP00010057019.1"/>
    <property type="gene ID" value="ENSDCDG00010032390.1"/>
</dbReference>
<dbReference type="GeneTree" id="ENSGT01040000240444"/>
<feature type="transmembrane region" description="Helical" evidence="10">
    <location>
        <begin position="97"/>
        <end position="120"/>
    </location>
</feature>
<organism evidence="12 13">
    <name type="scientific">Denticeps clupeoides</name>
    <name type="common">denticle herring</name>
    <dbReference type="NCBI Taxonomy" id="299321"/>
    <lineage>
        <taxon>Eukaryota</taxon>
        <taxon>Metazoa</taxon>
        <taxon>Chordata</taxon>
        <taxon>Craniata</taxon>
        <taxon>Vertebrata</taxon>
        <taxon>Euteleostomi</taxon>
        <taxon>Actinopterygii</taxon>
        <taxon>Neopterygii</taxon>
        <taxon>Teleostei</taxon>
        <taxon>Clupei</taxon>
        <taxon>Clupeiformes</taxon>
        <taxon>Denticipitoidei</taxon>
        <taxon>Denticipitidae</taxon>
        <taxon>Denticeps</taxon>
    </lineage>
</organism>
<keyword evidence="7" id="KW-0675">Receptor</keyword>
<evidence type="ECO:0000256" key="9">
    <source>
        <dbReference type="ARBA" id="ARBA00023224"/>
    </source>
</evidence>